<feature type="region of interest" description="Disordered" evidence="1">
    <location>
        <begin position="129"/>
        <end position="174"/>
    </location>
</feature>
<feature type="transmembrane region" description="Helical" evidence="2">
    <location>
        <begin position="6"/>
        <end position="24"/>
    </location>
</feature>
<dbReference type="Proteomes" id="UP001139207">
    <property type="component" value="Unassembled WGS sequence"/>
</dbReference>
<organism evidence="3 4">
    <name type="scientific">Corynebacterium kalidii</name>
    <dbReference type="NCBI Taxonomy" id="2931982"/>
    <lineage>
        <taxon>Bacteria</taxon>
        <taxon>Bacillati</taxon>
        <taxon>Actinomycetota</taxon>
        <taxon>Actinomycetes</taxon>
        <taxon>Mycobacteriales</taxon>
        <taxon>Corynebacteriaceae</taxon>
        <taxon>Corynebacterium</taxon>
    </lineage>
</organism>
<feature type="compositionally biased region" description="Acidic residues" evidence="1">
    <location>
        <begin position="129"/>
        <end position="159"/>
    </location>
</feature>
<reference evidence="3" key="1">
    <citation type="submission" date="2022-04" db="EMBL/GenBank/DDBJ databases">
        <title>Corynebacterium kalidii LD5P10.</title>
        <authorList>
            <person name="Sun J.Q."/>
        </authorList>
    </citation>
    <scope>NUCLEOTIDE SEQUENCE</scope>
    <source>
        <strain evidence="3">LD5P10</strain>
    </source>
</reference>
<evidence type="ECO:0008006" key="5">
    <source>
        <dbReference type="Google" id="ProtNLM"/>
    </source>
</evidence>
<keyword evidence="2" id="KW-1133">Transmembrane helix</keyword>
<name>A0A9X1WIA0_9CORY</name>
<sequence length="392" mass="43415">MSGSLSSLILIAVVWLLLLAPLFLRKQSPVRRTSKALSETRVLHEGGAEISRPRKRPLPADSLYHADVDDDIELVEAEPEQVIIDDTARDVPGIIDGEVVGYRPLDEEDTGEFAPVDPLVDADPAVETGEDAAFDDVEESDDTDDAKDTDTEDDTDAEAVQDAPERPVDAVREDDRRFTDIPVAYLRGGDIDVSVGTDEPWDDSAPVDEEVAGADFSVDEYGDGELTEEELDYAAARRGRGFYDPETSQRLAERRQQRRKRVLSVLALLCVVSVVAAVLLGGAVWSGVVVTVALSAVYLYYLRRQVVEETKLRRRRIARMRRARLGVRNTDDRELGVPDRLLRPGAVMLESDDADPEFADLDYADHVGYTDHADYGDYGDHDDYTGTHIRAV</sequence>
<evidence type="ECO:0000256" key="1">
    <source>
        <dbReference type="SAM" id="MobiDB-lite"/>
    </source>
</evidence>
<evidence type="ECO:0000313" key="3">
    <source>
        <dbReference type="EMBL" id="MCJ7858097.1"/>
    </source>
</evidence>
<dbReference type="EMBL" id="JALIEA010000011">
    <property type="protein sequence ID" value="MCJ7858097.1"/>
    <property type="molecule type" value="Genomic_DNA"/>
</dbReference>
<gene>
    <name evidence="3" type="ORF">MUN33_05105</name>
</gene>
<feature type="transmembrane region" description="Helical" evidence="2">
    <location>
        <begin position="262"/>
        <end position="279"/>
    </location>
</feature>
<keyword evidence="2" id="KW-0812">Transmembrane</keyword>
<keyword evidence="4" id="KW-1185">Reference proteome</keyword>
<proteinExistence type="predicted"/>
<evidence type="ECO:0000256" key="2">
    <source>
        <dbReference type="SAM" id="Phobius"/>
    </source>
</evidence>
<accession>A0A9X1WIA0</accession>
<dbReference type="RefSeq" id="WP_244803804.1">
    <property type="nucleotide sequence ID" value="NZ_JALIEA010000011.1"/>
</dbReference>
<evidence type="ECO:0000313" key="4">
    <source>
        <dbReference type="Proteomes" id="UP001139207"/>
    </source>
</evidence>
<keyword evidence="2" id="KW-0472">Membrane</keyword>
<feature type="compositionally biased region" description="Basic and acidic residues" evidence="1">
    <location>
        <begin position="163"/>
        <end position="174"/>
    </location>
</feature>
<dbReference type="InterPro" id="IPR053779">
    <property type="entry name" value="GlpR"/>
</dbReference>
<dbReference type="NCBIfam" id="NF045516">
    <property type="entry name" value="GlpR"/>
    <property type="match status" value="1"/>
</dbReference>
<feature type="transmembrane region" description="Helical" evidence="2">
    <location>
        <begin position="285"/>
        <end position="302"/>
    </location>
</feature>
<comment type="caution">
    <text evidence="3">The sequence shown here is derived from an EMBL/GenBank/DDBJ whole genome shotgun (WGS) entry which is preliminary data.</text>
</comment>
<dbReference type="AlphaFoldDB" id="A0A9X1WIA0"/>
<protein>
    <recommendedName>
        <fullName evidence="5">Transmembrane protein</fullName>
    </recommendedName>
</protein>